<feature type="region of interest" description="Disordered" evidence="1">
    <location>
        <begin position="639"/>
        <end position="687"/>
    </location>
</feature>
<protein>
    <recommendedName>
        <fullName evidence="2">Flagellar hook-length control protein-like C-terminal domain-containing protein</fullName>
    </recommendedName>
</protein>
<sequence>MANLVDIFTQTSGLKGETTVLSTSEDLPKDKPSLFDSLLKTSIEDIENSSTQNTNSKIVSQNSTSNSEKSPLDGEVLEIDTKLSGEAIEFETINLDENSNSEEVIKDLSKNVTNDLNNDNTKKDEAKEPVKNIQNSLSSKNSLLDRLVLEVKNSNLEQVSKGEQILSEPLKNLENVDIESNDKTFIKSLDEVIEDLKSQNNLEEKLDSSKIVISKNDKSVEIIKEQEVLVKDINGNSLQIKDENTKVVELVTSEKTQDVSQIIVNIENTQELENKIQISTILKDSLNSENILIVQDEIVNGEAIKNEVIKNENKVISENILIVQDEIVNDEAIKNEVIKNENKVISENVLIIQDEAIKSEDVKINNNTKVEQKLSLMDQLIQSNSKKDITAKIEEAVSLNPQSIEQTNKNSKELASNIFLADQKNSLNNQLLFNKNEAINILKNASGIEDIEKSANILDLNANNLEVEQNISSENLTDLSVDEKEILDRKNILNSILNEKDVRSVDVRNLITNSIEASKALLEDTINIVDDKVLDIQPNLVNSIQSRIVGAKQQMASMMSDVARQMYENYKPPVTVFRMNLNPGDLGTISVLMKQDKSSGLTINMSVSNIATLELLMENQNMLRNSLAKTFNDSANFNLDFSKGEGGQSQGDSSSNQNQKDKRDSNTQEILRLKKENKDYEEKNDYM</sequence>
<feature type="compositionally biased region" description="Basic and acidic residues" evidence="1">
    <location>
        <begin position="659"/>
        <end position="687"/>
    </location>
</feature>
<comment type="caution">
    <text evidence="3">The sequence shown here is derived from an EMBL/GenBank/DDBJ whole genome shotgun (WGS) entry which is preliminary data.</text>
</comment>
<reference evidence="3 4" key="1">
    <citation type="submission" date="2017-09" db="EMBL/GenBank/DDBJ databases">
        <title>Reassesment of A. cryaerophilus.</title>
        <authorList>
            <person name="Perez-Cataluna A."/>
            <person name="Collado L."/>
            <person name="Salgado O."/>
            <person name="Lefinanco V."/>
            <person name="Figueras M.J."/>
        </authorList>
    </citation>
    <scope>NUCLEOTIDE SEQUENCE [LARGE SCALE GENOMIC DNA]</scope>
    <source>
        <strain evidence="3 4">LMG 10210</strain>
    </source>
</reference>
<dbReference type="Pfam" id="PF02120">
    <property type="entry name" value="Flg_hook"/>
    <property type="match status" value="1"/>
</dbReference>
<feature type="region of interest" description="Disordered" evidence="1">
    <location>
        <begin position="46"/>
        <end position="74"/>
    </location>
</feature>
<dbReference type="STRING" id="28198.GCA_001572855_01382"/>
<feature type="domain" description="Flagellar hook-length control protein-like C-terminal" evidence="2">
    <location>
        <begin position="564"/>
        <end position="630"/>
    </location>
</feature>
<dbReference type="AlphaFoldDB" id="A0A2S9T1G9"/>
<evidence type="ECO:0000259" key="2">
    <source>
        <dbReference type="Pfam" id="PF02120"/>
    </source>
</evidence>
<dbReference type="InterPro" id="IPR021136">
    <property type="entry name" value="Flagellar_hook_control-like_C"/>
</dbReference>
<evidence type="ECO:0000313" key="3">
    <source>
        <dbReference type="EMBL" id="PRM92671.1"/>
    </source>
</evidence>
<dbReference type="Gene3D" id="3.30.750.140">
    <property type="match status" value="1"/>
</dbReference>
<dbReference type="InterPro" id="IPR038610">
    <property type="entry name" value="FliK-like_C_sf"/>
</dbReference>
<dbReference type="Proteomes" id="UP000238281">
    <property type="component" value="Unassembled WGS sequence"/>
</dbReference>
<proteinExistence type="predicted"/>
<dbReference type="EMBL" id="NXGE01000008">
    <property type="protein sequence ID" value="PRM92671.1"/>
    <property type="molecule type" value="Genomic_DNA"/>
</dbReference>
<evidence type="ECO:0000256" key="1">
    <source>
        <dbReference type="SAM" id="MobiDB-lite"/>
    </source>
</evidence>
<gene>
    <name evidence="3" type="ORF">CJ673_09970</name>
</gene>
<evidence type="ECO:0000313" key="4">
    <source>
        <dbReference type="Proteomes" id="UP000238281"/>
    </source>
</evidence>
<dbReference type="RefSeq" id="WP_105916029.1">
    <property type="nucleotide sequence ID" value="NZ_NXGE01000008.1"/>
</dbReference>
<feature type="compositionally biased region" description="Polar residues" evidence="1">
    <location>
        <begin position="48"/>
        <end position="69"/>
    </location>
</feature>
<accession>A0A2S9T1G9</accession>
<name>A0A2S9T1G9_9BACT</name>
<organism evidence="3 4">
    <name type="scientific">Aliarcobacter cryaerophilus</name>
    <dbReference type="NCBI Taxonomy" id="28198"/>
    <lineage>
        <taxon>Bacteria</taxon>
        <taxon>Pseudomonadati</taxon>
        <taxon>Campylobacterota</taxon>
        <taxon>Epsilonproteobacteria</taxon>
        <taxon>Campylobacterales</taxon>
        <taxon>Arcobacteraceae</taxon>
        <taxon>Aliarcobacter</taxon>
    </lineage>
</organism>